<gene>
    <name evidence="2" type="ORF">Tco_0953396</name>
</gene>
<reference evidence="2" key="1">
    <citation type="journal article" date="2022" name="Int. J. Mol. Sci.">
        <title>Draft Genome of Tanacetum Coccineum: Genomic Comparison of Closely Related Tanacetum-Family Plants.</title>
        <authorList>
            <person name="Yamashiro T."/>
            <person name="Shiraishi A."/>
            <person name="Nakayama K."/>
            <person name="Satake H."/>
        </authorList>
    </citation>
    <scope>NUCLEOTIDE SEQUENCE</scope>
</reference>
<evidence type="ECO:0000313" key="3">
    <source>
        <dbReference type="Proteomes" id="UP001151760"/>
    </source>
</evidence>
<comment type="caution">
    <text evidence="2">The sequence shown here is derived from an EMBL/GenBank/DDBJ whole genome shotgun (WGS) entry which is preliminary data.</text>
</comment>
<proteinExistence type="predicted"/>
<reference evidence="2" key="2">
    <citation type="submission" date="2022-01" db="EMBL/GenBank/DDBJ databases">
        <authorList>
            <person name="Yamashiro T."/>
            <person name="Shiraishi A."/>
            <person name="Satake H."/>
            <person name="Nakayama K."/>
        </authorList>
    </citation>
    <scope>NUCLEOTIDE SEQUENCE</scope>
</reference>
<keyword evidence="3" id="KW-1185">Reference proteome</keyword>
<feature type="region of interest" description="Disordered" evidence="1">
    <location>
        <begin position="197"/>
        <end position="246"/>
    </location>
</feature>
<evidence type="ECO:0000256" key="1">
    <source>
        <dbReference type="SAM" id="MobiDB-lite"/>
    </source>
</evidence>
<sequence>MYGMILYLVQCESLSRIPVFPPLTGCNRLVITAKVGHVDWLALTALSGYVRADGAQSSRVPVPLPNNPYVAVKQTHLVDTDIESDLEEDPSEVEELQSVGSRVPLMGEVFEAFEPIDHPTYHVSPTPTPTQVSFHSFHRKTARMTVHTQPTLSPGMSVRIAEAAALSPSSFRKRYRSSYETSSSSLTLPGLKRYRGTSELILDTDSERDELAEEDTKEDESDESQGLEGEGLGLEEEEEAALEARRRALESIEEIAPSTYEVGQSSRSVPELEGVERISAFRQPTLVTWVDPEDNRVYANVPAYAPPVAPVQAPPSPEWSLSSLPVSPSFPVVPSPIVSPVATPTDTISVDEDQFIARYRFRSLEREQERTAVMFGALWRPVLALEAWTGHAAMQHELQEMRGRVAALKQERGRREP</sequence>
<dbReference type="EMBL" id="BQNB010015835">
    <property type="protein sequence ID" value="GJT44681.1"/>
    <property type="molecule type" value="Genomic_DNA"/>
</dbReference>
<evidence type="ECO:0000313" key="2">
    <source>
        <dbReference type="EMBL" id="GJT44681.1"/>
    </source>
</evidence>
<feature type="compositionally biased region" description="Acidic residues" evidence="1">
    <location>
        <begin position="202"/>
        <end position="225"/>
    </location>
</feature>
<name>A0ABQ5DZT4_9ASTR</name>
<feature type="compositionally biased region" description="Low complexity" evidence="1">
    <location>
        <begin position="178"/>
        <end position="188"/>
    </location>
</feature>
<accession>A0ABQ5DZT4</accession>
<protein>
    <submittedName>
        <fullName evidence="2">Uncharacterized protein</fullName>
    </submittedName>
</protein>
<dbReference type="Proteomes" id="UP001151760">
    <property type="component" value="Unassembled WGS sequence"/>
</dbReference>
<organism evidence="2 3">
    <name type="scientific">Tanacetum coccineum</name>
    <dbReference type="NCBI Taxonomy" id="301880"/>
    <lineage>
        <taxon>Eukaryota</taxon>
        <taxon>Viridiplantae</taxon>
        <taxon>Streptophyta</taxon>
        <taxon>Embryophyta</taxon>
        <taxon>Tracheophyta</taxon>
        <taxon>Spermatophyta</taxon>
        <taxon>Magnoliopsida</taxon>
        <taxon>eudicotyledons</taxon>
        <taxon>Gunneridae</taxon>
        <taxon>Pentapetalae</taxon>
        <taxon>asterids</taxon>
        <taxon>campanulids</taxon>
        <taxon>Asterales</taxon>
        <taxon>Asteraceae</taxon>
        <taxon>Asteroideae</taxon>
        <taxon>Anthemideae</taxon>
        <taxon>Anthemidinae</taxon>
        <taxon>Tanacetum</taxon>
    </lineage>
</organism>
<feature type="region of interest" description="Disordered" evidence="1">
    <location>
        <begin position="171"/>
        <end position="190"/>
    </location>
</feature>